<dbReference type="Gene3D" id="2.30.42.10">
    <property type="match status" value="1"/>
</dbReference>
<feature type="transmembrane region" description="Helical" evidence="1">
    <location>
        <begin position="84"/>
        <end position="100"/>
    </location>
</feature>
<feature type="transmembrane region" description="Helical" evidence="1">
    <location>
        <begin position="107"/>
        <end position="126"/>
    </location>
</feature>
<keyword evidence="1" id="KW-0812">Transmembrane</keyword>
<protein>
    <submittedName>
        <fullName evidence="3">Serine protease</fullName>
    </submittedName>
</protein>
<keyword evidence="1" id="KW-1133">Transmembrane helix</keyword>
<feature type="transmembrane region" description="Helical" evidence="1">
    <location>
        <begin position="57"/>
        <end position="78"/>
    </location>
</feature>
<reference evidence="3 4" key="1">
    <citation type="submission" date="2017-03" db="EMBL/GenBank/DDBJ databases">
        <title>Paenibacillus larvae genome sequencing.</title>
        <authorList>
            <person name="Dingman D.W."/>
        </authorList>
    </citation>
    <scope>NUCLEOTIDE SEQUENCE [LARGE SCALE GENOMIC DNA]</scope>
    <source>
        <strain evidence="3 4">SAG 10367</strain>
    </source>
</reference>
<dbReference type="Pfam" id="PF17820">
    <property type="entry name" value="PDZ_6"/>
    <property type="match status" value="1"/>
</dbReference>
<keyword evidence="3" id="KW-0378">Hydrolase</keyword>
<dbReference type="AlphaFoldDB" id="A0A1V0UTZ2"/>
<accession>A0A1V0UTZ2</accession>
<name>A0A1V0UTZ2_9BACL</name>
<feature type="transmembrane region" description="Helical" evidence="1">
    <location>
        <begin position="224"/>
        <end position="242"/>
    </location>
</feature>
<evidence type="ECO:0000256" key="1">
    <source>
        <dbReference type="SAM" id="Phobius"/>
    </source>
</evidence>
<keyword evidence="3" id="KW-0645">Protease</keyword>
<organism evidence="3 4">
    <name type="scientific">Paenibacillus larvae subsp. pulvifaciens</name>
    <dbReference type="NCBI Taxonomy" id="1477"/>
    <lineage>
        <taxon>Bacteria</taxon>
        <taxon>Bacillati</taxon>
        <taxon>Bacillota</taxon>
        <taxon>Bacilli</taxon>
        <taxon>Bacillales</taxon>
        <taxon>Paenibacillaceae</taxon>
        <taxon>Paenibacillus</taxon>
    </lineage>
</organism>
<dbReference type="InterPro" id="IPR036034">
    <property type="entry name" value="PDZ_sf"/>
</dbReference>
<keyword evidence="1" id="KW-0472">Membrane</keyword>
<feature type="domain" description="PDZ" evidence="2">
    <location>
        <begin position="316"/>
        <end position="359"/>
    </location>
</feature>
<evidence type="ECO:0000313" key="4">
    <source>
        <dbReference type="Proteomes" id="UP000192727"/>
    </source>
</evidence>
<dbReference type="SUPFAM" id="SSF50156">
    <property type="entry name" value="PDZ domain-like"/>
    <property type="match status" value="1"/>
</dbReference>
<gene>
    <name evidence="3" type="ORF">B7C51_12745</name>
</gene>
<dbReference type="RefSeq" id="WP_083040189.1">
    <property type="nucleotide sequence ID" value="NZ_CP020557.1"/>
</dbReference>
<dbReference type="EMBL" id="CP020557">
    <property type="protein sequence ID" value="ARF68492.1"/>
    <property type="molecule type" value="Genomic_DNA"/>
</dbReference>
<dbReference type="GO" id="GO:0006508">
    <property type="term" value="P:proteolysis"/>
    <property type="evidence" value="ECO:0007669"/>
    <property type="project" value="UniProtKB-KW"/>
</dbReference>
<evidence type="ECO:0000259" key="2">
    <source>
        <dbReference type="Pfam" id="PF17820"/>
    </source>
</evidence>
<evidence type="ECO:0000313" key="3">
    <source>
        <dbReference type="EMBL" id="ARF68492.1"/>
    </source>
</evidence>
<proteinExistence type="predicted"/>
<feature type="transmembrane region" description="Helical" evidence="1">
    <location>
        <begin position="146"/>
        <end position="165"/>
    </location>
</feature>
<feature type="transmembrane region" description="Helical" evidence="1">
    <location>
        <begin position="15"/>
        <end position="36"/>
    </location>
</feature>
<sequence length="428" mass="48244">MSMLIEFWNKFTGGLMQIVINPFYYLGIIFIVLQYRKQIQFERKLFHTRLHSLLAETWRTLLWGWIGGLIASILMLFIGTSLSMDTMIILWVLSFILILFRVRFFCFAYAAGLLGVLQVFLVPLLKDKVTDGFGLKLLTVLRETDVPSLIALVGVLHLLESFLVARQGTRLSTPLFLEGKRGNVVGGYQMQNFWPVPLFLLVPFQGDSSVLLPWQPLFGGSLETGWTLLSFPVMIGFAELTVSRFPRDKTVWSAKLLALYGTAVLLTAVLAHLWGPLTIVAALLSIALHEGLVWYSRWDETQRSPIFVHERRGLKILAILPNSPAEEMGLVPGELVHKVNGIRVHTKEGLHQALRINAAFCKLEVVNLQGEIKFLHRAVFDTDHYQLGILLSPDQNAMYYVETTQVTLFAYLGSKLTGLLRNNTGKSA</sequence>
<dbReference type="Proteomes" id="UP000192727">
    <property type="component" value="Chromosome"/>
</dbReference>
<feature type="transmembrane region" description="Helical" evidence="1">
    <location>
        <begin position="185"/>
        <end position="204"/>
    </location>
</feature>
<dbReference type="InterPro" id="IPR041489">
    <property type="entry name" value="PDZ_6"/>
</dbReference>
<dbReference type="GO" id="GO:0008233">
    <property type="term" value="F:peptidase activity"/>
    <property type="evidence" value="ECO:0007669"/>
    <property type="project" value="UniProtKB-KW"/>
</dbReference>
<feature type="transmembrane region" description="Helical" evidence="1">
    <location>
        <begin position="254"/>
        <end position="271"/>
    </location>
</feature>